<feature type="compositionally biased region" description="Pro residues" evidence="1">
    <location>
        <begin position="49"/>
        <end position="66"/>
    </location>
</feature>
<keyword evidence="3" id="KW-1185">Reference proteome</keyword>
<reference evidence="2 3" key="1">
    <citation type="submission" date="2019-05" db="EMBL/GenBank/DDBJ databases">
        <authorList>
            <consortium name="Science for Life Laboratories"/>
        </authorList>
    </citation>
    <scope>NUCLEOTIDE SEQUENCE [LARGE SCALE GENOMIC DNA]</scope>
    <source>
        <strain evidence="2">Soil9</strain>
    </source>
</reference>
<dbReference type="RefSeq" id="WP_162666807.1">
    <property type="nucleotide sequence ID" value="NZ_LR593886.1"/>
</dbReference>
<evidence type="ECO:0000313" key="2">
    <source>
        <dbReference type="EMBL" id="VTR91867.1"/>
    </source>
</evidence>
<proteinExistence type="predicted"/>
<feature type="region of interest" description="Disordered" evidence="1">
    <location>
        <begin position="46"/>
        <end position="81"/>
    </location>
</feature>
<accession>A0A6P2CTH8</accession>
<dbReference type="AlphaFoldDB" id="A0A6P2CTH8"/>
<sequence>MPKRPVEGAAQINAELPVPLLDELKRFAKDRGEKVRDVLALAIRRHLDNPPPPPRPVEVPPLPPLTSLPEKPAPKGKKPKK</sequence>
<gene>
    <name evidence="2" type="ORF">SOIL9_58470</name>
</gene>
<dbReference type="Proteomes" id="UP000464178">
    <property type="component" value="Chromosome"/>
</dbReference>
<organism evidence="2 3">
    <name type="scientific">Gemmata massiliana</name>
    <dbReference type="NCBI Taxonomy" id="1210884"/>
    <lineage>
        <taxon>Bacteria</taxon>
        <taxon>Pseudomonadati</taxon>
        <taxon>Planctomycetota</taxon>
        <taxon>Planctomycetia</taxon>
        <taxon>Gemmatales</taxon>
        <taxon>Gemmataceae</taxon>
        <taxon>Gemmata</taxon>
    </lineage>
</organism>
<dbReference type="EMBL" id="LR593886">
    <property type="protein sequence ID" value="VTR91867.1"/>
    <property type="molecule type" value="Genomic_DNA"/>
</dbReference>
<evidence type="ECO:0000256" key="1">
    <source>
        <dbReference type="SAM" id="MobiDB-lite"/>
    </source>
</evidence>
<name>A0A6P2CTH8_9BACT</name>
<evidence type="ECO:0008006" key="4">
    <source>
        <dbReference type="Google" id="ProtNLM"/>
    </source>
</evidence>
<dbReference type="KEGG" id="gms:SOIL9_58470"/>
<evidence type="ECO:0000313" key="3">
    <source>
        <dbReference type="Proteomes" id="UP000464178"/>
    </source>
</evidence>
<protein>
    <recommendedName>
        <fullName evidence="4">Ribbon-helix-helix protein CopG domain-containing protein</fullName>
    </recommendedName>
</protein>